<sequence length="116" mass="13248">MPLASSHRMSTTLSCRTAGRSSCSSSSLPLSPLKDLWLIILGSALFDLRILPLLLMIDWLLTLLFARLSDKIFTSVSNRRLDVGYLEIDLVIPRSLRKSQKRRGHKYREDSSENWD</sequence>
<keyword evidence="2" id="KW-1185">Reference proteome</keyword>
<evidence type="ECO:0000313" key="2">
    <source>
        <dbReference type="Proteomes" id="UP001057402"/>
    </source>
</evidence>
<dbReference type="Proteomes" id="UP001057402">
    <property type="component" value="Chromosome 1"/>
</dbReference>
<accession>A0ACB9SC52</accession>
<dbReference type="EMBL" id="CM042880">
    <property type="protein sequence ID" value="KAI4388780.1"/>
    <property type="molecule type" value="Genomic_DNA"/>
</dbReference>
<name>A0ACB9SC52_9MYRT</name>
<organism evidence="1 2">
    <name type="scientific">Melastoma candidum</name>
    <dbReference type="NCBI Taxonomy" id="119954"/>
    <lineage>
        <taxon>Eukaryota</taxon>
        <taxon>Viridiplantae</taxon>
        <taxon>Streptophyta</taxon>
        <taxon>Embryophyta</taxon>
        <taxon>Tracheophyta</taxon>
        <taxon>Spermatophyta</taxon>
        <taxon>Magnoliopsida</taxon>
        <taxon>eudicotyledons</taxon>
        <taxon>Gunneridae</taxon>
        <taxon>Pentapetalae</taxon>
        <taxon>rosids</taxon>
        <taxon>malvids</taxon>
        <taxon>Myrtales</taxon>
        <taxon>Melastomataceae</taxon>
        <taxon>Melastomatoideae</taxon>
        <taxon>Melastomateae</taxon>
        <taxon>Melastoma</taxon>
    </lineage>
</organism>
<comment type="caution">
    <text evidence="1">The sequence shown here is derived from an EMBL/GenBank/DDBJ whole genome shotgun (WGS) entry which is preliminary data.</text>
</comment>
<reference evidence="2" key="1">
    <citation type="journal article" date="2023" name="Front. Plant Sci.">
        <title>Chromosomal-level genome assembly of Melastoma candidum provides insights into trichome evolution.</title>
        <authorList>
            <person name="Zhong Y."/>
            <person name="Wu W."/>
            <person name="Sun C."/>
            <person name="Zou P."/>
            <person name="Liu Y."/>
            <person name="Dai S."/>
            <person name="Zhou R."/>
        </authorList>
    </citation>
    <scope>NUCLEOTIDE SEQUENCE [LARGE SCALE GENOMIC DNA]</scope>
</reference>
<gene>
    <name evidence="1" type="ORF">MLD38_001080</name>
</gene>
<proteinExistence type="predicted"/>
<protein>
    <submittedName>
        <fullName evidence="1">Uncharacterized protein</fullName>
    </submittedName>
</protein>
<evidence type="ECO:0000313" key="1">
    <source>
        <dbReference type="EMBL" id="KAI4388780.1"/>
    </source>
</evidence>